<dbReference type="InterPro" id="IPR004358">
    <property type="entry name" value="Sig_transdc_His_kin-like_C"/>
</dbReference>
<dbReference type="GO" id="GO:0016301">
    <property type="term" value="F:kinase activity"/>
    <property type="evidence" value="ECO:0007669"/>
    <property type="project" value="UniProtKB-KW"/>
</dbReference>
<evidence type="ECO:0000256" key="10">
    <source>
        <dbReference type="ARBA" id="ARBA00022840"/>
    </source>
</evidence>
<evidence type="ECO:0000256" key="11">
    <source>
        <dbReference type="ARBA" id="ARBA00022989"/>
    </source>
</evidence>
<dbReference type="PRINTS" id="PR00344">
    <property type="entry name" value="BCTRLSENSOR"/>
</dbReference>
<keyword evidence="8" id="KW-0547">Nucleotide-binding</keyword>
<keyword evidence="9 16" id="KW-0418">Kinase</keyword>
<keyword evidence="13 14" id="KW-0472">Membrane</keyword>
<evidence type="ECO:0000256" key="9">
    <source>
        <dbReference type="ARBA" id="ARBA00022777"/>
    </source>
</evidence>
<evidence type="ECO:0000256" key="3">
    <source>
        <dbReference type="ARBA" id="ARBA00012438"/>
    </source>
</evidence>
<name>A0ABW3L1Q1_9BACI</name>
<accession>A0ABW3L1Q1</accession>
<dbReference type="PANTHER" id="PTHR45453">
    <property type="entry name" value="PHOSPHATE REGULON SENSOR PROTEIN PHOR"/>
    <property type="match status" value="1"/>
</dbReference>
<evidence type="ECO:0000256" key="4">
    <source>
        <dbReference type="ARBA" id="ARBA00022475"/>
    </source>
</evidence>
<organism evidence="16 17">
    <name type="scientific">Thalassobacillus hwangdonensis</name>
    <dbReference type="NCBI Taxonomy" id="546108"/>
    <lineage>
        <taxon>Bacteria</taxon>
        <taxon>Bacillati</taxon>
        <taxon>Bacillota</taxon>
        <taxon>Bacilli</taxon>
        <taxon>Bacillales</taxon>
        <taxon>Bacillaceae</taxon>
        <taxon>Thalassobacillus</taxon>
    </lineage>
</organism>
<reference evidence="17" key="1">
    <citation type="journal article" date="2019" name="Int. J. Syst. Evol. Microbiol.">
        <title>The Global Catalogue of Microorganisms (GCM) 10K type strain sequencing project: providing services to taxonomists for standard genome sequencing and annotation.</title>
        <authorList>
            <consortium name="The Broad Institute Genomics Platform"/>
            <consortium name="The Broad Institute Genome Sequencing Center for Infectious Disease"/>
            <person name="Wu L."/>
            <person name="Ma J."/>
        </authorList>
    </citation>
    <scope>NUCLEOTIDE SEQUENCE [LARGE SCALE GENOMIC DNA]</scope>
    <source>
        <strain evidence="17">CCUG 56607</strain>
    </source>
</reference>
<dbReference type="InterPro" id="IPR003594">
    <property type="entry name" value="HATPase_dom"/>
</dbReference>
<dbReference type="Gene3D" id="3.30.565.10">
    <property type="entry name" value="Histidine kinase-like ATPase, C-terminal domain"/>
    <property type="match status" value="1"/>
</dbReference>
<feature type="transmembrane region" description="Helical" evidence="14">
    <location>
        <begin position="12"/>
        <end position="29"/>
    </location>
</feature>
<evidence type="ECO:0000256" key="14">
    <source>
        <dbReference type="SAM" id="Phobius"/>
    </source>
</evidence>
<evidence type="ECO:0000313" key="16">
    <source>
        <dbReference type="EMBL" id="MFD1019135.1"/>
    </source>
</evidence>
<dbReference type="SMART" id="SM00387">
    <property type="entry name" value="HATPase_c"/>
    <property type="match status" value="1"/>
</dbReference>
<comment type="subcellular location">
    <subcellularLocation>
        <location evidence="2">Cell membrane</location>
        <topology evidence="2">Multi-pass membrane protein</topology>
    </subcellularLocation>
</comment>
<evidence type="ECO:0000256" key="12">
    <source>
        <dbReference type="ARBA" id="ARBA00023012"/>
    </source>
</evidence>
<dbReference type="Proteomes" id="UP001596990">
    <property type="component" value="Unassembled WGS sequence"/>
</dbReference>
<evidence type="ECO:0000256" key="8">
    <source>
        <dbReference type="ARBA" id="ARBA00022741"/>
    </source>
</evidence>
<evidence type="ECO:0000256" key="6">
    <source>
        <dbReference type="ARBA" id="ARBA00022679"/>
    </source>
</evidence>
<dbReference type="InterPro" id="IPR050351">
    <property type="entry name" value="BphY/WalK/GraS-like"/>
</dbReference>
<gene>
    <name evidence="16" type="ORF">ACFQ2J_08015</name>
</gene>
<evidence type="ECO:0000256" key="2">
    <source>
        <dbReference type="ARBA" id="ARBA00004651"/>
    </source>
</evidence>
<evidence type="ECO:0000256" key="13">
    <source>
        <dbReference type="ARBA" id="ARBA00023136"/>
    </source>
</evidence>
<keyword evidence="5" id="KW-0597">Phosphoprotein</keyword>
<keyword evidence="12" id="KW-0902">Two-component regulatory system</keyword>
<dbReference type="PROSITE" id="PS50109">
    <property type="entry name" value="HIS_KIN"/>
    <property type="match status" value="1"/>
</dbReference>
<sequence length="334" mass="38368">MIREYIRERLSWISLVIGIHGLFLFVGYLDSSIPFQSMGYVVFLSSILFVVFLVTRYYKETKFYKQLNERINDLDATSVLQGDLPFEKMTAETLTDHMDVWKREITANNIKVEQEKEEMLAWIHEVKTPLTAIHLMIDRVEDQDLKRQLTYEWLRIHFLLDQQLHQKRIGVIENDLYIEPVDLKEVVFGEIRTLQSWCIQKGIGFDIDLQVKEVLSDSKWLAFIIRQLLSNAVKYSSDGDITVSSYEISGEKVMKIEDHGVGIDAKDLPRIFEKGFTSTARKEAANATGMGLYLTQKAAKPLLISIDVDSTVGSGTIVTLTFPKRNDFVDVIGM</sequence>
<keyword evidence="17" id="KW-1185">Reference proteome</keyword>
<dbReference type="SUPFAM" id="SSF55874">
    <property type="entry name" value="ATPase domain of HSP90 chaperone/DNA topoisomerase II/histidine kinase"/>
    <property type="match status" value="1"/>
</dbReference>
<evidence type="ECO:0000256" key="7">
    <source>
        <dbReference type="ARBA" id="ARBA00022692"/>
    </source>
</evidence>
<protein>
    <recommendedName>
        <fullName evidence="3">histidine kinase</fullName>
        <ecNumber evidence="3">2.7.13.3</ecNumber>
    </recommendedName>
</protein>
<feature type="transmembrane region" description="Helical" evidence="14">
    <location>
        <begin position="35"/>
        <end position="58"/>
    </location>
</feature>
<keyword evidence="10" id="KW-0067">ATP-binding</keyword>
<comment type="caution">
    <text evidence="16">The sequence shown here is derived from an EMBL/GenBank/DDBJ whole genome shotgun (WGS) entry which is preliminary data.</text>
</comment>
<dbReference type="InterPro" id="IPR003661">
    <property type="entry name" value="HisK_dim/P_dom"/>
</dbReference>
<comment type="catalytic activity">
    <reaction evidence="1">
        <text>ATP + protein L-histidine = ADP + protein N-phospho-L-histidine.</text>
        <dbReference type="EC" id="2.7.13.3"/>
    </reaction>
</comment>
<feature type="domain" description="Histidine kinase" evidence="15">
    <location>
        <begin position="121"/>
        <end position="326"/>
    </location>
</feature>
<keyword evidence="4" id="KW-1003">Cell membrane</keyword>
<dbReference type="EMBL" id="JBHTKL010000002">
    <property type="protein sequence ID" value="MFD1019135.1"/>
    <property type="molecule type" value="Genomic_DNA"/>
</dbReference>
<evidence type="ECO:0000256" key="1">
    <source>
        <dbReference type="ARBA" id="ARBA00000085"/>
    </source>
</evidence>
<dbReference type="PANTHER" id="PTHR45453:SF2">
    <property type="entry name" value="HISTIDINE KINASE"/>
    <property type="match status" value="1"/>
</dbReference>
<proteinExistence type="predicted"/>
<keyword evidence="11 14" id="KW-1133">Transmembrane helix</keyword>
<dbReference type="InterPro" id="IPR005467">
    <property type="entry name" value="His_kinase_dom"/>
</dbReference>
<keyword evidence="7 14" id="KW-0812">Transmembrane</keyword>
<keyword evidence="6" id="KW-0808">Transferase</keyword>
<evidence type="ECO:0000256" key="5">
    <source>
        <dbReference type="ARBA" id="ARBA00022553"/>
    </source>
</evidence>
<dbReference type="Pfam" id="PF02518">
    <property type="entry name" value="HATPase_c"/>
    <property type="match status" value="1"/>
</dbReference>
<dbReference type="RefSeq" id="WP_386058485.1">
    <property type="nucleotide sequence ID" value="NZ_JBHTKL010000002.1"/>
</dbReference>
<dbReference type="CDD" id="cd00082">
    <property type="entry name" value="HisKA"/>
    <property type="match status" value="1"/>
</dbReference>
<dbReference type="InterPro" id="IPR036890">
    <property type="entry name" value="HATPase_C_sf"/>
</dbReference>
<evidence type="ECO:0000313" key="17">
    <source>
        <dbReference type="Proteomes" id="UP001596990"/>
    </source>
</evidence>
<dbReference type="EC" id="2.7.13.3" evidence="3"/>
<evidence type="ECO:0000259" key="15">
    <source>
        <dbReference type="PROSITE" id="PS50109"/>
    </source>
</evidence>